<dbReference type="RefSeq" id="WP_019599455.1">
    <property type="nucleotide sequence ID" value="NZ_FNQC01000005.1"/>
</dbReference>
<name>A0A1H3PYE6_9BACT</name>
<evidence type="ECO:0000313" key="2">
    <source>
        <dbReference type="EMBL" id="SDZ05825.1"/>
    </source>
</evidence>
<reference evidence="2 3" key="1">
    <citation type="submission" date="2016-10" db="EMBL/GenBank/DDBJ databases">
        <authorList>
            <person name="Varghese N."/>
            <person name="Submissions S."/>
        </authorList>
    </citation>
    <scope>NUCLEOTIDE SEQUENCE [LARGE SCALE GENOMIC DNA]</scope>
    <source>
        <strain evidence="2 3">DSM 17997</strain>
    </source>
</reference>
<dbReference type="PANTHER" id="PTHR42760">
    <property type="entry name" value="SHORT-CHAIN DEHYDROGENASES/REDUCTASES FAMILY MEMBER"/>
    <property type="match status" value="1"/>
</dbReference>
<dbReference type="Proteomes" id="UP000199663">
    <property type="component" value="Unassembled WGS sequence"/>
</dbReference>
<dbReference type="Pfam" id="PF13561">
    <property type="entry name" value="adh_short_C2"/>
    <property type="match status" value="1"/>
</dbReference>
<evidence type="ECO:0000256" key="1">
    <source>
        <dbReference type="ARBA" id="ARBA00006484"/>
    </source>
</evidence>
<dbReference type="InterPro" id="IPR020904">
    <property type="entry name" value="Sc_DH/Rdtase_CS"/>
</dbReference>
<comment type="similarity">
    <text evidence="1">Belongs to the short-chain dehydrogenases/reductases (SDR) family.</text>
</comment>
<dbReference type="EMBL" id="FNQC01000005">
    <property type="protein sequence ID" value="SDZ05825.1"/>
    <property type="molecule type" value="Genomic_DNA"/>
</dbReference>
<sequence>MSTLFDLTGKTIIITGASSGIGQTCAKVLSGHGAKLILHGTDVKRLNETKAMCADSEKHVIISMNFLDEPEKDEAAFDVILKEHAPVYGLIYAAGVSPTLPFKVLKKKQILEAFQINLFSAIDLIQRILKRGVRSENGMSIVLISSVLSETGERGKSLYGMTKSALVALVKSLALEYADNQIRFNAISPGVINTPLSNKSLYRQNEESMKVVSQQHPLGLGETEDVANAALYLISDASKWVTGTNMIVDGGYLSR</sequence>
<accession>A0A1H3PYE6</accession>
<gene>
    <name evidence="2" type="ORF">SAMN05444412_10586</name>
</gene>
<dbReference type="SUPFAM" id="SSF51735">
    <property type="entry name" value="NAD(P)-binding Rossmann-fold domains"/>
    <property type="match status" value="1"/>
</dbReference>
<dbReference type="InterPro" id="IPR002347">
    <property type="entry name" value="SDR_fam"/>
</dbReference>
<dbReference type="PRINTS" id="PR00081">
    <property type="entry name" value="GDHRDH"/>
</dbReference>
<evidence type="ECO:0000313" key="3">
    <source>
        <dbReference type="Proteomes" id="UP000199663"/>
    </source>
</evidence>
<comment type="caution">
    <text evidence="2">The sequence shown here is derived from an EMBL/GenBank/DDBJ whole genome shotgun (WGS) entry which is preliminary data.</text>
</comment>
<dbReference type="InterPro" id="IPR036291">
    <property type="entry name" value="NAD(P)-bd_dom_sf"/>
</dbReference>
<organism evidence="2 3">
    <name type="scientific">Rhodonellum ikkaensis</name>
    <dbReference type="NCBI Taxonomy" id="336829"/>
    <lineage>
        <taxon>Bacteria</taxon>
        <taxon>Pseudomonadati</taxon>
        <taxon>Bacteroidota</taxon>
        <taxon>Cytophagia</taxon>
        <taxon>Cytophagales</taxon>
        <taxon>Cytophagaceae</taxon>
        <taxon>Rhodonellum</taxon>
    </lineage>
</organism>
<dbReference type="CDD" id="cd05233">
    <property type="entry name" value="SDR_c"/>
    <property type="match status" value="1"/>
</dbReference>
<dbReference type="Gene3D" id="3.40.50.720">
    <property type="entry name" value="NAD(P)-binding Rossmann-like Domain"/>
    <property type="match status" value="1"/>
</dbReference>
<keyword evidence="3" id="KW-1185">Reference proteome</keyword>
<dbReference type="PROSITE" id="PS00061">
    <property type="entry name" value="ADH_SHORT"/>
    <property type="match status" value="1"/>
</dbReference>
<proteinExistence type="inferred from homology"/>
<protein>
    <submittedName>
        <fullName evidence="2">NAD(P)-dependent dehydrogenase, short-chain alcohol dehydrogenase family</fullName>
    </submittedName>
</protein>